<evidence type="ECO:0000313" key="1">
    <source>
        <dbReference type="EMBL" id="KJH42195.1"/>
    </source>
</evidence>
<proteinExistence type="predicted"/>
<accession>A0A0D8XC63</accession>
<reference evidence="2" key="2">
    <citation type="journal article" date="2016" name="Sci. Rep.">
        <title>Dictyocaulus viviparus genome, variome and transcriptome elucidate lungworm biology and support future intervention.</title>
        <authorList>
            <person name="McNulty S.N."/>
            <person name="Strube C."/>
            <person name="Rosa B.A."/>
            <person name="Martin J.C."/>
            <person name="Tyagi R."/>
            <person name="Choi Y.J."/>
            <person name="Wang Q."/>
            <person name="Hallsworth Pepin K."/>
            <person name="Zhang X."/>
            <person name="Ozersky P."/>
            <person name="Wilson R.K."/>
            <person name="Sternberg P.W."/>
            <person name="Gasser R.B."/>
            <person name="Mitreva M."/>
        </authorList>
    </citation>
    <scope>NUCLEOTIDE SEQUENCE [LARGE SCALE GENOMIC DNA]</scope>
    <source>
        <strain evidence="2">HannoverDv2000</strain>
    </source>
</reference>
<reference evidence="1 2" key="1">
    <citation type="submission" date="2013-11" db="EMBL/GenBank/DDBJ databases">
        <title>Draft genome of the bovine lungworm Dictyocaulus viviparus.</title>
        <authorList>
            <person name="Mitreva M."/>
        </authorList>
    </citation>
    <scope>NUCLEOTIDE SEQUENCE [LARGE SCALE GENOMIC DNA]</scope>
    <source>
        <strain evidence="1 2">HannoverDv2000</strain>
    </source>
</reference>
<dbReference type="AlphaFoldDB" id="A0A0D8XC63"/>
<evidence type="ECO:0000313" key="2">
    <source>
        <dbReference type="Proteomes" id="UP000053766"/>
    </source>
</evidence>
<protein>
    <submittedName>
        <fullName evidence="1">Uncharacterized protein</fullName>
    </submittedName>
</protein>
<keyword evidence="2" id="KW-1185">Reference proteome</keyword>
<sequence length="80" mass="9009">MLPVFEWACGGIGSKSTLSNSCQNLIVKTVEDDDENTDDHETSDETTNVTRRFAIDDIFSESSTYTPWKIVVPHHYATQI</sequence>
<dbReference type="EMBL" id="KN716697">
    <property type="protein sequence ID" value="KJH42195.1"/>
    <property type="molecule type" value="Genomic_DNA"/>
</dbReference>
<gene>
    <name evidence="1" type="ORF">DICVIV_11819</name>
</gene>
<name>A0A0D8XC63_DICVI</name>
<dbReference type="Proteomes" id="UP000053766">
    <property type="component" value="Unassembled WGS sequence"/>
</dbReference>
<organism evidence="1 2">
    <name type="scientific">Dictyocaulus viviparus</name>
    <name type="common">Bovine lungworm</name>
    <dbReference type="NCBI Taxonomy" id="29172"/>
    <lineage>
        <taxon>Eukaryota</taxon>
        <taxon>Metazoa</taxon>
        <taxon>Ecdysozoa</taxon>
        <taxon>Nematoda</taxon>
        <taxon>Chromadorea</taxon>
        <taxon>Rhabditida</taxon>
        <taxon>Rhabditina</taxon>
        <taxon>Rhabditomorpha</taxon>
        <taxon>Strongyloidea</taxon>
        <taxon>Metastrongylidae</taxon>
        <taxon>Dictyocaulus</taxon>
    </lineage>
</organism>